<dbReference type="Proteomes" id="UP000198844">
    <property type="component" value="Unassembled WGS sequence"/>
</dbReference>
<gene>
    <name evidence="2" type="ORF">SAMN05192563_10702</name>
</gene>
<dbReference type="Pfam" id="PF13452">
    <property type="entry name" value="FAS1_DH_region"/>
    <property type="match status" value="1"/>
</dbReference>
<sequence length="291" mass="32441">MTAELDYLRTWIGRTQAEREFVSPRLAQQLAATLDYEDVPHAGSLLPPLWHWALFPHIVSQSQVGADGHPKRGGFLPPVPLPRRMWAGSRVRFERPLVVGSEVTRTSQILDVAAKEGRTGKLVFVRLRHELEDLEGPLVSEEQDIVYRESATTAYTAATGPSAPAEFTWKREIVPDPILLFRYSADTFNGHRIHYDRTYAQEQEGYPALVVHGPLTATLLIDLVRRSLPDESIASFSFKAVNPLFDCAPFFIYAARAPGPTEVKLWAADSDGVLCVDAEATLTAPAYIFQK</sequence>
<dbReference type="AlphaFoldDB" id="A0A1I7ES50"/>
<dbReference type="PANTHER" id="PTHR28152:SF1">
    <property type="entry name" value="HYDROXYACYL-THIOESTER DEHYDRATASE TYPE 2, MITOCHONDRIAL"/>
    <property type="match status" value="1"/>
</dbReference>
<dbReference type="InterPro" id="IPR039569">
    <property type="entry name" value="FAS1-like_DH_region"/>
</dbReference>
<dbReference type="EMBL" id="FPBH01000070">
    <property type="protein sequence ID" value="SFU26759.1"/>
    <property type="molecule type" value="Genomic_DNA"/>
</dbReference>
<dbReference type="OrthoDB" id="7183822at2"/>
<feature type="domain" description="FAS1-like dehydratase" evidence="1">
    <location>
        <begin position="77"/>
        <end position="140"/>
    </location>
</feature>
<dbReference type="InterPro" id="IPR052741">
    <property type="entry name" value="Mitochondrial_HTD2"/>
</dbReference>
<dbReference type="SUPFAM" id="SSF54637">
    <property type="entry name" value="Thioesterase/thiol ester dehydrase-isomerase"/>
    <property type="match status" value="2"/>
</dbReference>
<evidence type="ECO:0000313" key="2">
    <source>
        <dbReference type="EMBL" id="SFU26759.1"/>
    </source>
</evidence>
<name>A0A1I7ES50_9BURK</name>
<proteinExistence type="predicted"/>
<reference evidence="2 3" key="1">
    <citation type="submission" date="2016-10" db="EMBL/GenBank/DDBJ databases">
        <authorList>
            <person name="de Groot N.N."/>
        </authorList>
    </citation>
    <scope>NUCLEOTIDE SEQUENCE [LARGE SCALE GENOMIC DNA]</scope>
    <source>
        <strain evidence="2 3">LMG 27731</strain>
    </source>
</reference>
<dbReference type="InterPro" id="IPR029069">
    <property type="entry name" value="HotDog_dom_sf"/>
</dbReference>
<dbReference type="GO" id="GO:0019171">
    <property type="term" value="F:(3R)-hydroxyacyl-[acyl-carrier-protein] dehydratase activity"/>
    <property type="evidence" value="ECO:0007669"/>
    <property type="project" value="TreeGrafter"/>
</dbReference>
<dbReference type="RefSeq" id="WP_093647776.1">
    <property type="nucleotide sequence ID" value="NZ_FPBH01000070.1"/>
</dbReference>
<dbReference type="PANTHER" id="PTHR28152">
    <property type="entry name" value="HYDROXYACYL-THIOESTER DEHYDRATASE TYPE 2, MITOCHONDRIAL"/>
    <property type="match status" value="1"/>
</dbReference>
<dbReference type="Gene3D" id="3.10.129.10">
    <property type="entry name" value="Hotdog Thioesterase"/>
    <property type="match status" value="2"/>
</dbReference>
<evidence type="ECO:0000259" key="1">
    <source>
        <dbReference type="Pfam" id="PF13452"/>
    </source>
</evidence>
<accession>A0A1I7ES50</accession>
<protein>
    <submittedName>
        <fullName evidence="2">3-methylfumaryl-CoA hydratase</fullName>
    </submittedName>
</protein>
<organism evidence="2 3">
    <name type="scientific">Paraburkholderia aspalathi</name>
    <dbReference type="NCBI Taxonomy" id="1324617"/>
    <lineage>
        <taxon>Bacteria</taxon>
        <taxon>Pseudomonadati</taxon>
        <taxon>Pseudomonadota</taxon>
        <taxon>Betaproteobacteria</taxon>
        <taxon>Burkholderiales</taxon>
        <taxon>Burkholderiaceae</taxon>
        <taxon>Paraburkholderia</taxon>
    </lineage>
</organism>
<evidence type="ECO:0000313" key="3">
    <source>
        <dbReference type="Proteomes" id="UP000198844"/>
    </source>
</evidence>